<evidence type="ECO:0000256" key="3">
    <source>
        <dbReference type="ARBA" id="ARBA00022692"/>
    </source>
</evidence>
<evidence type="ECO:0000256" key="4">
    <source>
        <dbReference type="ARBA" id="ARBA00022741"/>
    </source>
</evidence>
<evidence type="ECO:0000256" key="5">
    <source>
        <dbReference type="ARBA" id="ARBA00022792"/>
    </source>
</evidence>
<evidence type="ECO:0000256" key="13">
    <source>
        <dbReference type="SAM" id="MobiDB-lite"/>
    </source>
</evidence>
<dbReference type="SMART" id="SM01024">
    <property type="entry name" value="BCS1_N"/>
    <property type="match status" value="1"/>
</dbReference>
<dbReference type="EMBL" id="LN649232">
    <property type="protein sequence ID" value="CEI39681.1"/>
    <property type="molecule type" value="Genomic_DNA"/>
</dbReference>
<evidence type="ECO:0000256" key="2">
    <source>
        <dbReference type="ARBA" id="ARBA00007448"/>
    </source>
</evidence>
<dbReference type="SUPFAM" id="SSF52540">
    <property type="entry name" value="P-loop containing nucleoside triphosphate hydrolases"/>
    <property type="match status" value="1"/>
</dbReference>
<evidence type="ECO:0000256" key="7">
    <source>
        <dbReference type="ARBA" id="ARBA00022840"/>
    </source>
</evidence>
<keyword evidence="9" id="KW-0496">Mitochondrion</keyword>
<dbReference type="Pfam" id="PF25426">
    <property type="entry name" value="AAA_lid_BCS1"/>
    <property type="match status" value="1"/>
</dbReference>
<evidence type="ECO:0000256" key="10">
    <source>
        <dbReference type="ARBA" id="ARBA00023136"/>
    </source>
</evidence>
<dbReference type="GO" id="GO:0016887">
    <property type="term" value="F:ATP hydrolysis activity"/>
    <property type="evidence" value="ECO:0007669"/>
    <property type="project" value="InterPro"/>
</dbReference>
<evidence type="ECO:0000259" key="15">
    <source>
        <dbReference type="SMART" id="SM01024"/>
    </source>
</evidence>
<dbReference type="STRING" id="56646.A0A2L2SRQ2"/>
<dbReference type="InterPro" id="IPR003593">
    <property type="entry name" value="AAA+_ATPase"/>
</dbReference>
<dbReference type="PANTHER" id="PTHR23070">
    <property type="entry name" value="BCS1 AAA-TYPE ATPASE"/>
    <property type="match status" value="1"/>
</dbReference>
<dbReference type="GO" id="GO:0005743">
    <property type="term" value="C:mitochondrial inner membrane"/>
    <property type="evidence" value="ECO:0007669"/>
    <property type="project" value="UniProtKB-SubCell"/>
</dbReference>
<evidence type="ECO:0000313" key="16">
    <source>
        <dbReference type="EMBL" id="CEI39681.1"/>
    </source>
</evidence>
<dbReference type="InterPro" id="IPR014851">
    <property type="entry name" value="BCS1_N"/>
</dbReference>
<dbReference type="InterPro" id="IPR057495">
    <property type="entry name" value="AAA_lid_BCS1"/>
</dbReference>
<evidence type="ECO:0000259" key="14">
    <source>
        <dbReference type="SMART" id="SM00382"/>
    </source>
</evidence>
<dbReference type="InterPro" id="IPR050747">
    <property type="entry name" value="Mitochondrial_chaperone_BCS1"/>
</dbReference>
<dbReference type="Gene3D" id="3.40.50.300">
    <property type="entry name" value="P-loop containing nucleotide triphosphate hydrolases"/>
    <property type="match status" value="1"/>
</dbReference>
<dbReference type="Pfam" id="PF08740">
    <property type="entry name" value="BCS1_N"/>
    <property type="match status" value="1"/>
</dbReference>
<keyword evidence="17" id="KW-1185">Reference proteome</keyword>
<feature type="compositionally biased region" description="Acidic residues" evidence="13">
    <location>
        <begin position="115"/>
        <end position="126"/>
    </location>
</feature>
<dbReference type="InterPro" id="IPR003959">
    <property type="entry name" value="ATPase_AAA_core"/>
</dbReference>
<dbReference type="Pfam" id="PF00004">
    <property type="entry name" value="AAA"/>
    <property type="match status" value="1"/>
</dbReference>
<keyword evidence="3" id="KW-0812">Transmembrane</keyword>
<feature type="domain" description="BCS1 N-terminal" evidence="15">
    <location>
        <begin position="34"/>
        <end position="244"/>
    </location>
</feature>
<dbReference type="AlphaFoldDB" id="A0A2L2SRQ2"/>
<feature type="region of interest" description="Disordered" evidence="13">
    <location>
        <begin position="502"/>
        <end position="553"/>
    </location>
</feature>
<keyword evidence="6" id="KW-0378">Hydrolase</keyword>
<keyword evidence="7 12" id="KW-0067">ATP-binding</keyword>
<evidence type="ECO:0000313" key="17">
    <source>
        <dbReference type="Proteomes" id="UP000245910"/>
    </source>
</evidence>
<keyword evidence="10" id="KW-0472">Membrane</keyword>
<feature type="compositionally biased region" description="Basic and acidic residues" evidence="13">
    <location>
        <begin position="521"/>
        <end position="535"/>
    </location>
</feature>
<evidence type="ECO:0000256" key="1">
    <source>
        <dbReference type="ARBA" id="ARBA00004434"/>
    </source>
</evidence>
<reference evidence="17" key="1">
    <citation type="submission" date="2014-10" db="EMBL/GenBank/DDBJ databases">
        <authorList>
            <person name="King R."/>
        </authorList>
    </citation>
    <scope>NUCLEOTIDE SEQUENCE [LARGE SCALE GENOMIC DNA]</scope>
    <source>
        <strain evidence="17">A3/5</strain>
    </source>
</reference>
<keyword evidence="8" id="KW-1133">Transmembrane helix</keyword>
<comment type="similarity">
    <text evidence="2">Belongs to the AAA ATPase family. BCS1 subfamily.</text>
</comment>
<keyword evidence="4 12" id="KW-0547">Nucleotide-binding</keyword>
<proteinExistence type="inferred from homology"/>
<feature type="region of interest" description="Disordered" evidence="13">
    <location>
        <begin position="96"/>
        <end position="130"/>
    </location>
</feature>
<evidence type="ECO:0008006" key="18">
    <source>
        <dbReference type="Google" id="ProtNLM"/>
    </source>
</evidence>
<protein>
    <recommendedName>
        <fullName evidence="18">AAA+ ATPase domain-containing protein</fullName>
    </recommendedName>
</protein>
<dbReference type="SMART" id="SM00382">
    <property type="entry name" value="AAA"/>
    <property type="match status" value="1"/>
</dbReference>
<evidence type="ECO:0000256" key="6">
    <source>
        <dbReference type="ARBA" id="ARBA00022801"/>
    </source>
</evidence>
<comment type="catalytic activity">
    <reaction evidence="11">
        <text>ATP + H2O = ADP + phosphate + H(+)</text>
        <dbReference type="Rhea" id="RHEA:13065"/>
        <dbReference type="ChEBI" id="CHEBI:15377"/>
        <dbReference type="ChEBI" id="CHEBI:15378"/>
        <dbReference type="ChEBI" id="CHEBI:30616"/>
        <dbReference type="ChEBI" id="CHEBI:43474"/>
        <dbReference type="ChEBI" id="CHEBI:456216"/>
    </reaction>
    <physiologicalReaction direction="left-to-right" evidence="11">
        <dbReference type="Rhea" id="RHEA:13066"/>
    </physiologicalReaction>
</comment>
<accession>A0A2L2SRQ2</accession>
<dbReference type="GO" id="GO:0005524">
    <property type="term" value="F:ATP binding"/>
    <property type="evidence" value="ECO:0007669"/>
    <property type="project" value="UniProtKB-KW"/>
</dbReference>
<dbReference type="Proteomes" id="UP000245910">
    <property type="component" value="Chromosome IIII"/>
</dbReference>
<keyword evidence="5" id="KW-0999">Mitochondrion inner membrane</keyword>
<sequence length="553" mass="61145">MPSSSRRQSRQSQPLAGRAINHLLEALLPGGGGITCVEFFAYIAPYLIQMAAETFYKQCVSTIEIQGNDEIFTYLMNWVAQNNKLSRHNHRLLASSSTSNELSRAMRGLPRSNEDNEEEDSSDDIDSSASPDVLRSKISLYNAQPLRWTPAIGTHWFWYENRPISFMRTSTGDSPMPFGISSGTIILSCLGRNPDILKRIIYNAHIEYLEKQRGRTSIFRPVKSHGQHCWAKSMSKPTRPMSTIALEEHIKQGLVKDLARYLNPRTKKWYATRGIPYRRGYLFSGPPGTGKTSLALAAAGLMGLNIYMISLSSPNLSEDTLASLFQALPRTCLVLLEDIDAAGVVAKRVKEKKPKAESTGKSGLGYLPTSREPITLSILLNVLDGVAAQEGRVLVMTSNHTDNIDPALLRPGRVDYTIEFGLASFETIKQIFQLMYGTPYAESGVELVSEKIDALSIEFAQVIPEHTFTPAALQGYLLTHQDGPIKALADAGAWVEEQKRLKERAEENEKTEGMDESETDANEKADYKEKSEAKVKLNGGKPNGVATDIANGV</sequence>
<feature type="compositionally biased region" description="Basic and acidic residues" evidence="13">
    <location>
        <begin position="502"/>
        <end position="513"/>
    </location>
</feature>
<evidence type="ECO:0000256" key="12">
    <source>
        <dbReference type="RuleBase" id="RU003651"/>
    </source>
</evidence>
<comment type="subcellular location">
    <subcellularLocation>
        <location evidence="1">Mitochondrion inner membrane</location>
        <topology evidence="1">Single-pass membrane protein</topology>
    </subcellularLocation>
</comment>
<organism evidence="16 17">
    <name type="scientific">Fusarium venenatum</name>
    <dbReference type="NCBI Taxonomy" id="56646"/>
    <lineage>
        <taxon>Eukaryota</taxon>
        <taxon>Fungi</taxon>
        <taxon>Dikarya</taxon>
        <taxon>Ascomycota</taxon>
        <taxon>Pezizomycotina</taxon>
        <taxon>Sordariomycetes</taxon>
        <taxon>Hypocreomycetidae</taxon>
        <taxon>Hypocreales</taxon>
        <taxon>Nectriaceae</taxon>
        <taxon>Fusarium</taxon>
    </lineage>
</organism>
<dbReference type="PROSITE" id="PS00674">
    <property type="entry name" value="AAA"/>
    <property type="match status" value="1"/>
</dbReference>
<dbReference type="OrthoDB" id="10251412at2759"/>
<evidence type="ECO:0000256" key="11">
    <source>
        <dbReference type="ARBA" id="ARBA00048778"/>
    </source>
</evidence>
<evidence type="ECO:0000256" key="8">
    <source>
        <dbReference type="ARBA" id="ARBA00022989"/>
    </source>
</evidence>
<dbReference type="InterPro" id="IPR003960">
    <property type="entry name" value="ATPase_AAA_CS"/>
</dbReference>
<evidence type="ECO:0000256" key="9">
    <source>
        <dbReference type="ARBA" id="ARBA00023128"/>
    </source>
</evidence>
<name>A0A2L2SRQ2_9HYPO</name>
<feature type="domain" description="AAA+ ATPase" evidence="14">
    <location>
        <begin position="277"/>
        <end position="424"/>
    </location>
</feature>
<dbReference type="InterPro" id="IPR027417">
    <property type="entry name" value="P-loop_NTPase"/>
</dbReference>